<evidence type="ECO:0000313" key="2">
    <source>
        <dbReference type="EMBL" id="GHF97679.1"/>
    </source>
</evidence>
<comment type="caution">
    <text evidence="2">The sequence shown here is derived from an EMBL/GenBank/DDBJ whole genome shotgun (WGS) entry which is preliminary data.</text>
</comment>
<gene>
    <name evidence="2" type="ORF">GCM10017783_06960</name>
</gene>
<evidence type="ECO:0000313" key="3">
    <source>
        <dbReference type="Proteomes" id="UP000632154"/>
    </source>
</evidence>
<organism evidence="2 3">
    <name type="scientific">Deinococcus piscis</name>
    <dbReference type="NCBI Taxonomy" id="394230"/>
    <lineage>
        <taxon>Bacteria</taxon>
        <taxon>Thermotogati</taxon>
        <taxon>Deinococcota</taxon>
        <taxon>Deinococci</taxon>
        <taxon>Deinococcales</taxon>
        <taxon>Deinococcaceae</taxon>
        <taxon>Deinococcus</taxon>
    </lineage>
</organism>
<protein>
    <submittedName>
        <fullName evidence="2">Uncharacterized protein</fullName>
    </submittedName>
</protein>
<proteinExistence type="predicted"/>
<accession>A0ABQ3K2B2</accession>
<dbReference type="RefSeq" id="WP_189642286.1">
    <property type="nucleotide sequence ID" value="NZ_BNAL01000005.1"/>
</dbReference>
<sequence length="304" mass="31723">MRQKGWGSWGVALVLSGILGAAPAAAGSAEAQAAAIAAGATVQAAPADPAALERLLDRMSDGNYVLGKLPPGVELPLPARTEVIGSQFSPQGSDAVVYLDTVLNAAALREFYLAQSGWKQGQPGWGEEVGGFVAAEGLDAAGQPLIFYRSAPATVIHLNFSGPADAQGRRPLVVWFRKGADAVRQVSSPRQSGTRFGLPNLPTLRAPAGVTVGGGGSGSSDQDWSQSSSLRGEIKLPALHEHYAAQLKQQGWTRAGELVQERSATSLWTLPAREGQGPRELVLNLGARSGGEFSGFLLLRELNP</sequence>
<evidence type="ECO:0000256" key="1">
    <source>
        <dbReference type="SAM" id="SignalP"/>
    </source>
</evidence>
<name>A0ABQ3K2B2_9DEIO</name>
<dbReference type="EMBL" id="BNAL01000005">
    <property type="protein sequence ID" value="GHF97679.1"/>
    <property type="molecule type" value="Genomic_DNA"/>
</dbReference>
<feature type="chain" id="PRO_5047325088" evidence="1">
    <location>
        <begin position="27"/>
        <end position="304"/>
    </location>
</feature>
<keyword evidence="3" id="KW-1185">Reference proteome</keyword>
<keyword evidence="1" id="KW-0732">Signal</keyword>
<reference evidence="3" key="1">
    <citation type="journal article" date="2019" name="Int. J. Syst. Evol. Microbiol.">
        <title>The Global Catalogue of Microorganisms (GCM) 10K type strain sequencing project: providing services to taxonomists for standard genome sequencing and annotation.</title>
        <authorList>
            <consortium name="The Broad Institute Genomics Platform"/>
            <consortium name="The Broad Institute Genome Sequencing Center for Infectious Disease"/>
            <person name="Wu L."/>
            <person name="Ma J."/>
        </authorList>
    </citation>
    <scope>NUCLEOTIDE SEQUENCE [LARGE SCALE GENOMIC DNA]</scope>
    <source>
        <strain evidence="3">CGMCC 1.18439</strain>
    </source>
</reference>
<feature type="signal peptide" evidence="1">
    <location>
        <begin position="1"/>
        <end position="26"/>
    </location>
</feature>
<dbReference type="Proteomes" id="UP000632154">
    <property type="component" value="Unassembled WGS sequence"/>
</dbReference>